<protein>
    <submittedName>
        <fullName evidence="2">Uncharacterized protein</fullName>
    </submittedName>
</protein>
<keyword evidence="1" id="KW-1133">Transmembrane helix</keyword>
<organism evidence="2 3">
    <name type="scientific">Colletotrichum asianum</name>
    <dbReference type="NCBI Taxonomy" id="702518"/>
    <lineage>
        <taxon>Eukaryota</taxon>
        <taxon>Fungi</taxon>
        <taxon>Dikarya</taxon>
        <taxon>Ascomycota</taxon>
        <taxon>Pezizomycotina</taxon>
        <taxon>Sordariomycetes</taxon>
        <taxon>Hypocreomycetidae</taxon>
        <taxon>Glomerellales</taxon>
        <taxon>Glomerellaceae</taxon>
        <taxon>Colletotrichum</taxon>
        <taxon>Colletotrichum gloeosporioides species complex</taxon>
    </lineage>
</organism>
<proteinExistence type="predicted"/>
<keyword evidence="3" id="KW-1185">Reference proteome</keyword>
<feature type="transmembrane region" description="Helical" evidence="1">
    <location>
        <begin position="17"/>
        <end position="36"/>
    </location>
</feature>
<dbReference type="EMBL" id="WOWK01000015">
    <property type="protein sequence ID" value="KAF0328865.1"/>
    <property type="molecule type" value="Genomic_DNA"/>
</dbReference>
<dbReference type="Proteomes" id="UP000434172">
    <property type="component" value="Unassembled WGS sequence"/>
</dbReference>
<reference evidence="2 3" key="1">
    <citation type="submission" date="2019-12" db="EMBL/GenBank/DDBJ databases">
        <title>A genome sequence resource for the geographically widespread anthracnose pathogen Colletotrichum asianum.</title>
        <authorList>
            <person name="Meng Y."/>
        </authorList>
    </citation>
    <scope>NUCLEOTIDE SEQUENCE [LARGE SCALE GENOMIC DNA]</scope>
    <source>
        <strain evidence="2 3">ICMP 18580</strain>
    </source>
</reference>
<comment type="caution">
    <text evidence="2">The sequence shown here is derived from an EMBL/GenBank/DDBJ whole genome shotgun (WGS) entry which is preliminary data.</text>
</comment>
<dbReference type="AlphaFoldDB" id="A0A8H3WLP7"/>
<accession>A0A8H3WLP7</accession>
<gene>
    <name evidence="2" type="ORF">GQ607_003890</name>
</gene>
<sequence>MGVGHWSSFFDRKIGEFAVLFICIGMYLYHLSYLALQAFSRPGQTTYGTHVTHNCTHHIVVNTINDNDSSAPFSPTSETTEPPISYATETLADDIGSMPFWMWFGGPEPPDWCGSQLSPYKVAFQQTDYRKLEERLGDKLETFQEPGVVMRGLFRILLDPGVFPSPPSSMTVSGRLSAEDYAKTESSYTNMVRTYAMTKRNIMATHITAVCSILKKDSAQGVVKNFEADTLRTMSYVGAFDEDTLVAISSLPGVAKIAYLLSISRCAGNCILEHASPIVPSMPVETAAPFEKADDPLKWYIAIGFGQNRCVGSISPFASPQTNRSDPAELLERIGDKFKPRGDGTATFDKHYTISLKLLAAEVQNHLDTVCTLLKVPGARGFISYWPGEGGGLKYSNYVGAFDDDTLVMISKLAGVLEILPTLASGDRESWVKEIGADAEEGNDLGQAIREKVGHAAAWLRGSFDRLAQAFQFIAHMRLRPQHKAGLAVIHRNGHQQTSGRHHFTTKPTDRCPATIPLATVELEYPFVQDLSKSLCHDPKFPGEHPTRHRTNETPQDAMNLQDVYERLGSNITQANDGDRIENHGYEIHVSNRMDNNLAKHFGQLTAFRRNPRMTRLIKSNPITMRGLVNLSQLILTIVLSTWVWKLRSEVGELSSELSSKLSSITAPVNITAPSAAAATAVATEDNSISIVPHPCLLFKGDGEGMWRWPASSKTCTDSECKETGGPPARMNLDDIYKRESGVIERAQGDWQVYNHYFKIYLRQEELWDRFKHLTELSNVIRRNRASGVVTDQLGLMFFNKDYYKGFFDDDTIVAISKMEGVKKIEHMRDLPGNERRYDHYLPEQELRLG</sequence>
<keyword evidence="1" id="KW-0472">Membrane</keyword>
<evidence type="ECO:0000313" key="2">
    <source>
        <dbReference type="EMBL" id="KAF0328865.1"/>
    </source>
</evidence>
<dbReference type="OrthoDB" id="4800999at2759"/>
<keyword evidence="1" id="KW-0812">Transmembrane</keyword>
<evidence type="ECO:0000256" key="1">
    <source>
        <dbReference type="SAM" id="Phobius"/>
    </source>
</evidence>
<name>A0A8H3WLP7_9PEZI</name>
<evidence type="ECO:0000313" key="3">
    <source>
        <dbReference type="Proteomes" id="UP000434172"/>
    </source>
</evidence>